<dbReference type="Gene3D" id="3.40.50.2300">
    <property type="match status" value="1"/>
</dbReference>
<dbReference type="PROSITE" id="PS50110">
    <property type="entry name" value="RESPONSE_REGULATORY"/>
    <property type="match status" value="1"/>
</dbReference>
<dbReference type="CDD" id="cd00156">
    <property type="entry name" value="REC"/>
    <property type="match status" value="1"/>
</dbReference>
<dbReference type="PANTHER" id="PTHR44520:SF2">
    <property type="entry name" value="RESPONSE REGULATOR RCP1"/>
    <property type="match status" value="1"/>
</dbReference>
<protein>
    <submittedName>
        <fullName evidence="3">Response regulator</fullName>
    </submittedName>
</protein>
<organism evidence="3 4">
    <name type="scientific">Niabella yanshanensis</name>
    <dbReference type="NCBI Taxonomy" id="577386"/>
    <lineage>
        <taxon>Bacteria</taxon>
        <taxon>Pseudomonadati</taxon>
        <taxon>Bacteroidota</taxon>
        <taxon>Chitinophagia</taxon>
        <taxon>Chitinophagales</taxon>
        <taxon>Chitinophagaceae</taxon>
        <taxon>Niabella</taxon>
    </lineage>
</organism>
<feature type="domain" description="Response regulatory" evidence="2">
    <location>
        <begin position="10"/>
        <end position="137"/>
    </location>
</feature>
<dbReference type="SUPFAM" id="SSF52172">
    <property type="entry name" value="CheY-like"/>
    <property type="match status" value="1"/>
</dbReference>
<dbReference type="Pfam" id="PF00072">
    <property type="entry name" value="Response_reg"/>
    <property type="match status" value="1"/>
</dbReference>
<dbReference type="SMART" id="SM00448">
    <property type="entry name" value="REC"/>
    <property type="match status" value="1"/>
</dbReference>
<accession>A0ABZ0W4I0</accession>
<dbReference type="PANTHER" id="PTHR44520">
    <property type="entry name" value="RESPONSE REGULATOR RCP1-RELATED"/>
    <property type="match status" value="1"/>
</dbReference>
<dbReference type="RefSeq" id="WP_114790072.1">
    <property type="nucleotide sequence ID" value="NZ_CP139960.1"/>
</dbReference>
<proteinExistence type="predicted"/>
<sequence>MAAATQTPNLLIIIDDSSFDLRINSGIASHTKLFKQIVCFSSAEAALDFLAENISNPEIFPHIIFLDIQMPEMDGFEFLERYDTFPGDFKEKSHVIMISSTDDLRDIVRADSDKNVVKLLKKPLRIEELKALVAKIYK</sequence>
<evidence type="ECO:0000313" key="4">
    <source>
        <dbReference type="Proteomes" id="UP001325680"/>
    </source>
</evidence>
<evidence type="ECO:0000313" key="3">
    <source>
        <dbReference type="EMBL" id="WQD36437.1"/>
    </source>
</evidence>
<dbReference type="EMBL" id="CP139960">
    <property type="protein sequence ID" value="WQD36437.1"/>
    <property type="molecule type" value="Genomic_DNA"/>
</dbReference>
<feature type="modified residue" description="4-aspartylphosphate" evidence="1">
    <location>
        <position position="67"/>
    </location>
</feature>
<keyword evidence="4" id="KW-1185">Reference proteome</keyword>
<evidence type="ECO:0000256" key="1">
    <source>
        <dbReference type="PROSITE-ProRule" id="PRU00169"/>
    </source>
</evidence>
<dbReference type="InterPro" id="IPR052893">
    <property type="entry name" value="TCS_response_regulator"/>
</dbReference>
<dbReference type="InterPro" id="IPR001789">
    <property type="entry name" value="Sig_transdc_resp-reg_receiver"/>
</dbReference>
<evidence type="ECO:0000259" key="2">
    <source>
        <dbReference type="PROSITE" id="PS50110"/>
    </source>
</evidence>
<name>A0ABZ0W4I0_9BACT</name>
<dbReference type="Proteomes" id="UP001325680">
    <property type="component" value="Chromosome"/>
</dbReference>
<gene>
    <name evidence="3" type="ORF">U0035_12250</name>
</gene>
<reference evidence="3 4" key="1">
    <citation type="submission" date="2023-12" db="EMBL/GenBank/DDBJ databases">
        <title>Genome sequencing and assembly of bacterial species from a model synthetic community.</title>
        <authorList>
            <person name="Hogle S.L."/>
        </authorList>
    </citation>
    <scope>NUCLEOTIDE SEQUENCE [LARGE SCALE GENOMIC DNA]</scope>
    <source>
        <strain evidence="3 4">HAMBI_3031</strain>
    </source>
</reference>
<keyword evidence="1" id="KW-0597">Phosphoprotein</keyword>
<dbReference type="InterPro" id="IPR011006">
    <property type="entry name" value="CheY-like_superfamily"/>
</dbReference>